<dbReference type="SUPFAM" id="SSF49785">
    <property type="entry name" value="Galactose-binding domain-like"/>
    <property type="match status" value="1"/>
</dbReference>
<evidence type="ECO:0000256" key="2">
    <source>
        <dbReference type="ARBA" id="ARBA00022448"/>
    </source>
</evidence>
<dbReference type="GO" id="GO:0005524">
    <property type="term" value="F:ATP binding"/>
    <property type="evidence" value="ECO:0007669"/>
    <property type="project" value="UniProtKB-KW"/>
</dbReference>
<dbReference type="InterPro" id="IPR003439">
    <property type="entry name" value="ABC_transporter-like_ATP-bd"/>
</dbReference>
<dbReference type="InterPro" id="IPR008979">
    <property type="entry name" value="Galactose-bd-like_sf"/>
</dbReference>
<dbReference type="Pfam" id="PF00005">
    <property type="entry name" value="ABC_tran"/>
    <property type="match status" value="1"/>
</dbReference>
<dbReference type="Gene3D" id="3.40.50.1820">
    <property type="entry name" value="alpha/beta hydrolase"/>
    <property type="match status" value="2"/>
</dbReference>
<evidence type="ECO:0000256" key="1">
    <source>
        <dbReference type="ARBA" id="ARBA00005417"/>
    </source>
</evidence>
<keyword evidence="2" id="KW-0813">Transport</keyword>
<dbReference type="PANTHER" id="PTHR43335">
    <property type="entry name" value="ABC TRANSPORTER, ATP-BINDING PROTEIN"/>
    <property type="match status" value="1"/>
</dbReference>
<keyword evidence="4" id="KW-0378">Hydrolase</keyword>
<proteinExistence type="inferred from homology"/>
<keyword evidence="7" id="KW-1133">Transmembrane helix</keyword>
<dbReference type="InterPro" id="IPR017871">
    <property type="entry name" value="ABC_transporter-like_CS"/>
</dbReference>
<dbReference type="InterPro" id="IPR029058">
    <property type="entry name" value="AB_hydrolase_fold"/>
</dbReference>
<dbReference type="InterPro" id="IPR013736">
    <property type="entry name" value="Xaa-Pro_dipept_C"/>
</dbReference>
<evidence type="ECO:0000256" key="6">
    <source>
        <dbReference type="SAM" id="MobiDB-lite"/>
    </source>
</evidence>
<keyword evidence="3" id="KW-0547">Nucleotide-binding</keyword>
<dbReference type="RefSeq" id="WP_086788183.1">
    <property type="nucleotide sequence ID" value="NZ_JAGIOO010000001.1"/>
</dbReference>
<evidence type="ECO:0000259" key="8">
    <source>
        <dbReference type="PROSITE" id="PS50893"/>
    </source>
</evidence>
<dbReference type="EMBL" id="JAGIOO010000001">
    <property type="protein sequence ID" value="MBP2477936.1"/>
    <property type="molecule type" value="Genomic_DNA"/>
</dbReference>
<dbReference type="SMART" id="SM00939">
    <property type="entry name" value="PepX_C"/>
    <property type="match status" value="1"/>
</dbReference>
<dbReference type="SMART" id="SM00382">
    <property type="entry name" value="AAA"/>
    <property type="match status" value="1"/>
</dbReference>
<feature type="transmembrane region" description="Helical" evidence="7">
    <location>
        <begin position="631"/>
        <end position="653"/>
    </location>
</feature>
<sequence>MSRPSRARRTWSLVAVVALLVAGGGGALWWSRQDEAKPPVAQRELKLDVVDGPQKNEAVQLDATLYVPERTPAPAVIVAHGFGGNKNSVAVESRELAERGFVVLAYSARGFGASTGQIALNAPDYEVEDGKQVIDWLARQPEVSKDGDNDPRVGVTGGSYGGALALMLAGHDRRVDAIAPVITWNDLNQALLPNAGSTQPLAAGTPAQGAFAADGVFKRVWAGLFFSAGLGPASVAGGEPRGEAPEPGSTTSVQPEPSPGAGESGQGPGGAGQGQAGRQAPPQGELTCGRFRPEVCAAYREAATTGRASQATVDLLSRSSPASITSGIRVPTMLVQGEADTLFGLDQADANARQIAAAGGKVKTVWYAGGHDGGAPGPSLRGEIGDWFDFHLAGRGTDPGAGFSYAVQGSFRRTGGPSVRTVAASAYPGLPGGTEATQQRRLPLTGQDMPVLNPAGGNPAALSGMPGLTGRVGGGSGSSALAQNLAVDIPGQFAAFTTEPMAEQVVIAGSPQVRLRVAGVPGQPNPGEAVLFVKLYEVAKEGQRTLAGGAVAPVRVKDLPQDGSPVEVTVTLPGVVRPVAEGNRLAVVAATTDQAYAAAVDPAVYRVGLAGDSALAVPVVPGTRSATVVPWGTLAGIGGVLVVAAIAAAVAAFRRRRADDVDPDLLDTPLVIRDLTKSYPGRLTAVDGLSFTVRRGMVLGLLGPNGAGKTTTLRMLMGLVQPSAGEIRVFGHLVHSGAPVLSRIGSFVEGSGFLPHLSGTANLHLYWAATGRPVEEAKFEQALEIAGLGTAVRRKVGTYSQGMRQRLAIAQAMLGLPDLLVLDEPANGLDPPQIHHMRDVLRRYAETGRTVVVSSHLLAEVEQTCSHVVVMHRGRLVAEGEVAEIVAGGGEATFRVDRPEEAALALKAVEGVGEVGAEGTLVHADLGALPRSVAVTALVAAGIAVEQVGPRRRLEDAFLQLVGEETVQ</sequence>
<name>A0ABS5ANE7_9PSEU</name>
<comment type="similarity">
    <text evidence="1">Belongs to the ABC transporter superfamily.</text>
</comment>
<keyword evidence="5 9" id="KW-0067">ATP-binding</keyword>
<dbReference type="Proteomes" id="UP001519363">
    <property type="component" value="Unassembled WGS sequence"/>
</dbReference>
<dbReference type="PANTHER" id="PTHR43335:SF4">
    <property type="entry name" value="ABC TRANSPORTER, ATP-BINDING PROTEIN"/>
    <property type="match status" value="1"/>
</dbReference>
<dbReference type="Gene3D" id="3.40.50.300">
    <property type="entry name" value="P-loop containing nucleotide triphosphate hydrolases"/>
    <property type="match status" value="1"/>
</dbReference>
<feature type="region of interest" description="Disordered" evidence="6">
    <location>
        <begin position="236"/>
        <end position="287"/>
    </location>
</feature>
<dbReference type="InterPro" id="IPR000383">
    <property type="entry name" value="Xaa-Pro-like_dom"/>
</dbReference>
<gene>
    <name evidence="9" type="ORF">JOF53_006808</name>
</gene>
<dbReference type="PROSITE" id="PS00211">
    <property type="entry name" value="ABC_TRANSPORTER_1"/>
    <property type="match status" value="1"/>
</dbReference>
<dbReference type="PROSITE" id="PS50893">
    <property type="entry name" value="ABC_TRANSPORTER_2"/>
    <property type="match status" value="1"/>
</dbReference>
<dbReference type="SUPFAM" id="SSF52540">
    <property type="entry name" value="P-loop containing nucleoside triphosphate hydrolases"/>
    <property type="match status" value="1"/>
</dbReference>
<reference evidence="9 10" key="1">
    <citation type="submission" date="2021-03" db="EMBL/GenBank/DDBJ databases">
        <title>Sequencing the genomes of 1000 actinobacteria strains.</title>
        <authorList>
            <person name="Klenk H.-P."/>
        </authorList>
    </citation>
    <scope>NUCLEOTIDE SEQUENCE [LARGE SCALE GENOMIC DNA]</scope>
    <source>
        <strain evidence="9 10">DSM 44580</strain>
    </source>
</reference>
<keyword evidence="10" id="KW-1185">Reference proteome</keyword>
<dbReference type="Pfam" id="PF08530">
    <property type="entry name" value="PepX_C"/>
    <property type="match status" value="1"/>
</dbReference>
<dbReference type="SUPFAM" id="SSF53474">
    <property type="entry name" value="alpha/beta-Hydrolases"/>
    <property type="match status" value="1"/>
</dbReference>
<keyword evidence="7" id="KW-0812">Transmembrane</keyword>
<evidence type="ECO:0000313" key="9">
    <source>
        <dbReference type="EMBL" id="MBP2477936.1"/>
    </source>
</evidence>
<dbReference type="Pfam" id="PF02129">
    <property type="entry name" value="Peptidase_S15"/>
    <property type="match status" value="1"/>
</dbReference>
<dbReference type="InterPro" id="IPR027417">
    <property type="entry name" value="P-loop_NTPase"/>
</dbReference>
<organism evidence="9 10">
    <name type="scientific">Crossiella equi</name>
    <dbReference type="NCBI Taxonomy" id="130796"/>
    <lineage>
        <taxon>Bacteria</taxon>
        <taxon>Bacillati</taxon>
        <taxon>Actinomycetota</taxon>
        <taxon>Actinomycetes</taxon>
        <taxon>Pseudonocardiales</taxon>
        <taxon>Pseudonocardiaceae</taxon>
        <taxon>Crossiella</taxon>
    </lineage>
</organism>
<comment type="caution">
    <text evidence="9">The sequence shown here is derived from an EMBL/GenBank/DDBJ whole genome shotgun (WGS) entry which is preliminary data.</text>
</comment>
<evidence type="ECO:0000313" key="10">
    <source>
        <dbReference type="Proteomes" id="UP001519363"/>
    </source>
</evidence>
<evidence type="ECO:0000256" key="7">
    <source>
        <dbReference type="SAM" id="Phobius"/>
    </source>
</evidence>
<protein>
    <submittedName>
        <fullName evidence="9">ABC-2 type transport system ATP-binding protein</fullName>
    </submittedName>
</protein>
<accession>A0ABS5ANE7</accession>
<keyword evidence="7" id="KW-0472">Membrane</keyword>
<feature type="compositionally biased region" description="Gly residues" evidence="6">
    <location>
        <begin position="262"/>
        <end position="275"/>
    </location>
</feature>
<evidence type="ECO:0000256" key="3">
    <source>
        <dbReference type="ARBA" id="ARBA00022741"/>
    </source>
</evidence>
<dbReference type="Gene3D" id="2.60.120.260">
    <property type="entry name" value="Galactose-binding domain-like"/>
    <property type="match status" value="1"/>
</dbReference>
<dbReference type="InterPro" id="IPR003593">
    <property type="entry name" value="AAA+_ATPase"/>
</dbReference>
<evidence type="ECO:0000256" key="5">
    <source>
        <dbReference type="ARBA" id="ARBA00022840"/>
    </source>
</evidence>
<evidence type="ECO:0000256" key="4">
    <source>
        <dbReference type="ARBA" id="ARBA00022801"/>
    </source>
</evidence>
<feature type="domain" description="ABC transporter" evidence="8">
    <location>
        <begin position="670"/>
        <end position="898"/>
    </location>
</feature>